<organism evidence="1 2">
    <name type="scientific">Ligilactobacillus ruminis</name>
    <dbReference type="NCBI Taxonomy" id="1623"/>
    <lineage>
        <taxon>Bacteria</taxon>
        <taxon>Bacillati</taxon>
        <taxon>Bacillota</taxon>
        <taxon>Bacilli</taxon>
        <taxon>Lactobacillales</taxon>
        <taxon>Lactobacillaceae</taxon>
        <taxon>Ligilactobacillus</taxon>
    </lineage>
</organism>
<dbReference type="Proteomes" id="UP000035618">
    <property type="component" value="Unassembled WGS sequence"/>
</dbReference>
<proteinExistence type="predicted"/>
<evidence type="ECO:0000313" key="2">
    <source>
        <dbReference type="Proteomes" id="UP000035618"/>
    </source>
</evidence>
<name>A0A837ITS8_9LACO</name>
<protein>
    <submittedName>
        <fullName evidence="1">Uncharacterized protein</fullName>
    </submittedName>
</protein>
<comment type="caution">
    <text evidence="1">The sequence shown here is derived from an EMBL/GenBank/DDBJ whole genome shotgun (WGS) entry which is preliminary data.</text>
</comment>
<dbReference type="EMBL" id="JHAJ01000011">
    <property type="protein sequence ID" value="KLA47264.1"/>
    <property type="molecule type" value="Genomic_DNA"/>
</dbReference>
<evidence type="ECO:0000313" key="1">
    <source>
        <dbReference type="EMBL" id="KLA47264.1"/>
    </source>
</evidence>
<sequence length="75" mass="8276">MGVARFDPASQENAVPGLKNSCRLPLHFSFTNDLGTSASAFDSKKEDGKKVSFPFELNEKPNEGGRVATDFVWHF</sequence>
<gene>
    <name evidence="1" type="ORF">LRB_1471</name>
</gene>
<accession>A0A837ITS8</accession>
<dbReference type="AlphaFoldDB" id="A0A837ITS8"/>
<reference evidence="1 2" key="1">
    <citation type="journal article" date="2015" name="BMC Microbiol.">
        <title>Lactobacillus ruminis strains cluster according to their mammalian gut source.</title>
        <authorList>
            <person name="O' Donnell M.M."/>
            <person name="Harris H.M."/>
            <person name="Lynch D.B."/>
            <person name="Ross R.P."/>
            <person name="O'Toole P.W."/>
        </authorList>
    </citation>
    <scope>NUCLEOTIDE SEQUENCE [LARGE SCALE GENOMIC DNA]</scope>
    <source>
        <strain evidence="1 2">ATCC 27780</strain>
    </source>
</reference>